<proteinExistence type="predicted"/>
<gene>
    <name evidence="1" type="ORF">Pan181_18040</name>
</gene>
<dbReference type="EMBL" id="CP036278">
    <property type="protein sequence ID" value="QDU55612.1"/>
    <property type="molecule type" value="Genomic_DNA"/>
</dbReference>
<dbReference type="Gene3D" id="3.30.750.24">
    <property type="entry name" value="STAS domain"/>
    <property type="match status" value="1"/>
</dbReference>
<evidence type="ECO:0008006" key="3">
    <source>
        <dbReference type="Google" id="ProtNLM"/>
    </source>
</evidence>
<name>A0A518ALK8_9BACT</name>
<evidence type="ECO:0000313" key="1">
    <source>
        <dbReference type="EMBL" id="QDU55612.1"/>
    </source>
</evidence>
<sequence length="104" mass="11317">MSASFTIRRNRKRPSRVLLKGDVCVPVVEDLQEALQTLANEEVKLSIDCQHATHLDGAVCQLLLVANQSWPGGSDCFDLINVSPELQEHLERSGVCDATGALTS</sequence>
<protein>
    <recommendedName>
        <fullName evidence="3">STAS domain-containing protein</fullName>
    </recommendedName>
</protein>
<dbReference type="AlphaFoldDB" id="A0A518ALK8"/>
<evidence type="ECO:0000313" key="2">
    <source>
        <dbReference type="Proteomes" id="UP000315750"/>
    </source>
</evidence>
<accession>A0A518ALK8</accession>
<dbReference type="SUPFAM" id="SSF52091">
    <property type="entry name" value="SpoIIaa-like"/>
    <property type="match status" value="1"/>
</dbReference>
<dbReference type="InterPro" id="IPR036513">
    <property type="entry name" value="STAS_dom_sf"/>
</dbReference>
<organism evidence="1 2">
    <name type="scientific">Aeoliella mucimassa</name>
    <dbReference type="NCBI Taxonomy" id="2527972"/>
    <lineage>
        <taxon>Bacteria</taxon>
        <taxon>Pseudomonadati</taxon>
        <taxon>Planctomycetota</taxon>
        <taxon>Planctomycetia</taxon>
        <taxon>Pirellulales</taxon>
        <taxon>Lacipirellulaceae</taxon>
        <taxon>Aeoliella</taxon>
    </lineage>
</organism>
<reference evidence="1 2" key="1">
    <citation type="submission" date="2019-02" db="EMBL/GenBank/DDBJ databases">
        <title>Deep-cultivation of Planctomycetes and their phenomic and genomic characterization uncovers novel biology.</title>
        <authorList>
            <person name="Wiegand S."/>
            <person name="Jogler M."/>
            <person name="Boedeker C."/>
            <person name="Pinto D."/>
            <person name="Vollmers J."/>
            <person name="Rivas-Marin E."/>
            <person name="Kohn T."/>
            <person name="Peeters S.H."/>
            <person name="Heuer A."/>
            <person name="Rast P."/>
            <person name="Oberbeckmann S."/>
            <person name="Bunk B."/>
            <person name="Jeske O."/>
            <person name="Meyerdierks A."/>
            <person name="Storesund J.E."/>
            <person name="Kallscheuer N."/>
            <person name="Luecker S."/>
            <person name="Lage O.M."/>
            <person name="Pohl T."/>
            <person name="Merkel B.J."/>
            <person name="Hornburger P."/>
            <person name="Mueller R.-W."/>
            <person name="Bruemmer F."/>
            <person name="Labrenz M."/>
            <person name="Spormann A.M."/>
            <person name="Op den Camp H."/>
            <person name="Overmann J."/>
            <person name="Amann R."/>
            <person name="Jetten M.S.M."/>
            <person name="Mascher T."/>
            <person name="Medema M.H."/>
            <person name="Devos D.P."/>
            <person name="Kaster A.-K."/>
            <person name="Ovreas L."/>
            <person name="Rohde M."/>
            <person name="Galperin M.Y."/>
            <person name="Jogler C."/>
        </authorList>
    </citation>
    <scope>NUCLEOTIDE SEQUENCE [LARGE SCALE GENOMIC DNA]</scope>
    <source>
        <strain evidence="1 2">Pan181</strain>
    </source>
</reference>
<dbReference type="Proteomes" id="UP000315750">
    <property type="component" value="Chromosome"/>
</dbReference>
<dbReference type="KEGG" id="amuc:Pan181_18040"/>
<keyword evidence="2" id="KW-1185">Reference proteome</keyword>